<dbReference type="Proteomes" id="UP000054630">
    <property type="component" value="Unassembled WGS sequence"/>
</dbReference>
<keyword evidence="3" id="KW-1185">Reference proteome</keyword>
<sequence>MNIRDSTYQPLAPTCTGFMHQHNIYHSGLLTDFTPFSRGAGVVMYSCSHCLHSVVDIAIFAPDDSPHCCVVAPLKNGPESNQRPMDTTSDRTSSTNDSTGNMTSPRIQGVEPATYGYNQRSNILHK</sequence>
<organism evidence="2 3">
    <name type="scientific">Trichinella nelsoni</name>
    <dbReference type="NCBI Taxonomy" id="6336"/>
    <lineage>
        <taxon>Eukaryota</taxon>
        <taxon>Metazoa</taxon>
        <taxon>Ecdysozoa</taxon>
        <taxon>Nematoda</taxon>
        <taxon>Enoplea</taxon>
        <taxon>Dorylaimia</taxon>
        <taxon>Trichinellida</taxon>
        <taxon>Trichinellidae</taxon>
        <taxon>Trichinella</taxon>
    </lineage>
</organism>
<gene>
    <name evidence="2" type="ORF">T07_6519</name>
</gene>
<feature type="compositionally biased region" description="Low complexity" evidence="1">
    <location>
        <begin position="86"/>
        <end position="99"/>
    </location>
</feature>
<evidence type="ECO:0000313" key="2">
    <source>
        <dbReference type="EMBL" id="KRX26027.1"/>
    </source>
</evidence>
<proteinExistence type="predicted"/>
<evidence type="ECO:0000256" key="1">
    <source>
        <dbReference type="SAM" id="MobiDB-lite"/>
    </source>
</evidence>
<dbReference type="STRING" id="6336.A0A0V0SH91"/>
<reference evidence="2 3" key="1">
    <citation type="submission" date="2015-01" db="EMBL/GenBank/DDBJ databases">
        <title>Evolution of Trichinella species and genotypes.</title>
        <authorList>
            <person name="Korhonen P.K."/>
            <person name="Edoardo P."/>
            <person name="Giuseppe L.R."/>
            <person name="Gasser R.B."/>
        </authorList>
    </citation>
    <scope>NUCLEOTIDE SEQUENCE [LARGE SCALE GENOMIC DNA]</scope>
    <source>
        <strain evidence="2">ISS37</strain>
    </source>
</reference>
<dbReference type="EMBL" id="JYDL01000009">
    <property type="protein sequence ID" value="KRX26027.1"/>
    <property type="molecule type" value="Genomic_DNA"/>
</dbReference>
<feature type="region of interest" description="Disordered" evidence="1">
    <location>
        <begin position="74"/>
        <end position="114"/>
    </location>
</feature>
<comment type="caution">
    <text evidence="2">The sequence shown here is derived from an EMBL/GenBank/DDBJ whole genome shotgun (WGS) entry which is preliminary data.</text>
</comment>
<dbReference type="AlphaFoldDB" id="A0A0V0SH91"/>
<accession>A0A0V0SH91</accession>
<name>A0A0V0SH91_9BILA</name>
<evidence type="ECO:0000313" key="3">
    <source>
        <dbReference type="Proteomes" id="UP000054630"/>
    </source>
</evidence>
<protein>
    <submittedName>
        <fullName evidence="2">Uncharacterized protein</fullName>
    </submittedName>
</protein>